<protein>
    <submittedName>
        <fullName evidence="4">U3 snoRNP protein</fullName>
    </submittedName>
</protein>
<dbReference type="OMA" id="KSMKPVW"/>
<evidence type="ECO:0000259" key="3">
    <source>
        <dbReference type="Pfam" id="PF09368"/>
    </source>
</evidence>
<keyword evidence="1" id="KW-0597">Phosphoprotein</keyword>
<feature type="compositionally biased region" description="Basic and acidic residues" evidence="2">
    <location>
        <begin position="688"/>
        <end position="697"/>
    </location>
</feature>
<accession>A0A0L0DVF8</accession>
<dbReference type="GO" id="GO:0032040">
    <property type="term" value="C:small-subunit processome"/>
    <property type="evidence" value="ECO:0007669"/>
    <property type="project" value="TreeGrafter"/>
</dbReference>
<feature type="compositionally biased region" description="Basic residues" evidence="2">
    <location>
        <begin position="674"/>
        <end position="687"/>
    </location>
</feature>
<feature type="region of interest" description="Disordered" evidence="2">
    <location>
        <begin position="1"/>
        <end position="97"/>
    </location>
</feature>
<keyword evidence="5" id="KW-1185">Reference proteome</keyword>
<feature type="region of interest" description="Disordered" evidence="2">
    <location>
        <begin position="397"/>
        <end position="452"/>
    </location>
</feature>
<dbReference type="STRING" id="461836.A0A0L0DVF8"/>
<dbReference type="PANTHER" id="PTHR13237:SF9">
    <property type="entry name" value="NEUROGUIDIN"/>
    <property type="match status" value="1"/>
</dbReference>
<name>A0A0L0DVF8_THETB</name>
<dbReference type="AlphaFoldDB" id="A0A0L0DVF8"/>
<dbReference type="Pfam" id="PF09368">
    <property type="entry name" value="Sas10"/>
    <property type="match status" value="1"/>
</dbReference>
<dbReference type="EMBL" id="GL349439">
    <property type="protein sequence ID" value="KNC55523.1"/>
    <property type="molecule type" value="Genomic_DNA"/>
</dbReference>
<dbReference type="eggNOG" id="KOG3117">
    <property type="taxonomic scope" value="Eukaryota"/>
</dbReference>
<evidence type="ECO:0000256" key="1">
    <source>
        <dbReference type="ARBA" id="ARBA00022553"/>
    </source>
</evidence>
<dbReference type="InterPro" id="IPR007146">
    <property type="entry name" value="Sas10/Utp3/C1D"/>
</dbReference>
<feature type="compositionally biased region" description="Low complexity" evidence="2">
    <location>
        <begin position="436"/>
        <end position="452"/>
    </location>
</feature>
<dbReference type="Pfam" id="PF04000">
    <property type="entry name" value="Sas10_Utp3"/>
    <property type="match status" value="1"/>
</dbReference>
<feature type="region of interest" description="Disordered" evidence="2">
    <location>
        <begin position="571"/>
        <end position="697"/>
    </location>
</feature>
<sequence>MGRRSRRRGASEDEGSQYVKEEVDKFMDERHKVALESEDSSSGSVQEEVMALSEASSASSSSVVESSSSSGGASRARRGKGGASSGSSSDEESAEYVTAVELEERRLKEMLAKHRRRMGKLAQPLDDDSEEGSGDAAEAEALTKAWGTSREAYYGADEDENSYSDEAGEHVSVKADEERAALAQQRAIAAGLSARDYGLDSSDSDSDAGAESGSDDGGKKGGKAGSLLDAKVMPALEKDIDSLSLEQQIQLLERDSPELLQLLVEFRDKISVLQDQLLPLLESVAAAKLLTKDGVSYLQVKFHLLLSYCTDIVFYLLLKASGKSVKDHPVIDELLRLRVTLTKLGPLDKKLGYQLSKLLRMANAEASGEELQAAASAEGVAGRMAADPLAFRSTLAARARPARSGRKRKSRRKAEAMDSSDDDIVRSGSDDESDESGVASPPTAAAPYRAPRVTAVSLDTGSEEARLAKKERRVKAKLRKSSMLRALKDEFSEKPREMRNPGVTDLEFFDEEAAERTKYEEENFTRLILSKKQRRAMERKQKLASLNRLEDFDDYRDLEAITSIANERSDMVATKAAKARSLEQYVRDMEGGSKAKRKSKGSVDVDLPIRKSHSQRASELEAARARRKAKRERKASGGESDDDTIARPTKKRKALDPEAAALYEQALEASKTSSRSKRKSSRGIHARKAPEGYMDDREAAMDGGKRAAGYQIMNNRGLRPHRNKEVSNPRKKGRIRYEKAVKKRRSQVADLRERGFYGGEERGIKDDISKSIKL</sequence>
<evidence type="ECO:0000313" key="5">
    <source>
        <dbReference type="Proteomes" id="UP000054408"/>
    </source>
</evidence>
<dbReference type="Proteomes" id="UP000054408">
    <property type="component" value="Unassembled WGS sequence"/>
</dbReference>
<feature type="compositionally biased region" description="Low complexity" evidence="2">
    <location>
        <begin position="47"/>
        <end position="74"/>
    </location>
</feature>
<feature type="region of interest" description="Disordered" evidence="2">
    <location>
        <begin position="114"/>
        <end position="178"/>
    </location>
</feature>
<feature type="domain" description="Sas10 C-terminal" evidence="3">
    <location>
        <begin position="703"/>
        <end position="774"/>
    </location>
</feature>
<dbReference type="eggNOG" id="KOG3118">
    <property type="taxonomic scope" value="Eukaryota"/>
</dbReference>
<dbReference type="GO" id="GO:0000462">
    <property type="term" value="P:maturation of SSU-rRNA from tricistronic rRNA transcript (SSU-rRNA, 5.8S rRNA, LSU-rRNA)"/>
    <property type="evidence" value="ECO:0007669"/>
    <property type="project" value="TreeGrafter"/>
</dbReference>
<gene>
    <name evidence="4" type="ORF">AMSG_01788</name>
</gene>
<organism evidence="4 5">
    <name type="scientific">Thecamonas trahens ATCC 50062</name>
    <dbReference type="NCBI Taxonomy" id="461836"/>
    <lineage>
        <taxon>Eukaryota</taxon>
        <taxon>Apusozoa</taxon>
        <taxon>Apusomonadida</taxon>
        <taxon>Apusomonadidae</taxon>
        <taxon>Thecamonas</taxon>
    </lineage>
</organism>
<feature type="compositionally biased region" description="Basic and acidic residues" evidence="2">
    <location>
        <begin position="167"/>
        <end position="178"/>
    </location>
</feature>
<dbReference type="InterPro" id="IPR018972">
    <property type="entry name" value="Sas10_C_dom"/>
</dbReference>
<reference evidence="4 5" key="1">
    <citation type="submission" date="2010-05" db="EMBL/GenBank/DDBJ databases">
        <title>The Genome Sequence of Thecamonas trahens ATCC 50062.</title>
        <authorList>
            <consortium name="The Broad Institute Genome Sequencing Platform"/>
            <person name="Russ C."/>
            <person name="Cuomo C."/>
            <person name="Shea T."/>
            <person name="Young S.K."/>
            <person name="Zeng Q."/>
            <person name="Koehrsen M."/>
            <person name="Haas B."/>
            <person name="Borodovsky M."/>
            <person name="Guigo R."/>
            <person name="Alvarado L."/>
            <person name="Berlin A."/>
            <person name="Bochicchio J."/>
            <person name="Borenstein D."/>
            <person name="Chapman S."/>
            <person name="Chen Z."/>
            <person name="Freedman E."/>
            <person name="Gellesch M."/>
            <person name="Goldberg J."/>
            <person name="Griggs A."/>
            <person name="Gujja S."/>
            <person name="Heilman E."/>
            <person name="Heiman D."/>
            <person name="Hepburn T."/>
            <person name="Howarth C."/>
            <person name="Jen D."/>
            <person name="Larson L."/>
            <person name="Mehta T."/>
            <person name="Park D."/>
            <person name="Pearson M."/>
            <person name="Roberts A."/>
            <person name="Saif S."/>
            <person name="Shenoy N."/>
            <person name="Sisk P."/>
            <person name="Stolte C."/>
            <person name="Sykes S."/>
            <person name="Thomson T."/>
            <person name="Walk T."/>
            <person name="White J."/>
            <person name="Yandava C."/>
            <person name="Burger G."/>
            <person name="Gray M.W."/>
            <person name="Holland P.W.H."/>
            <person name="King N."/>
            <person name="Lang F.B.F."/>
            <person name="Roger A.J."/>
            <person name="Ruiz-Trillo I."/>
            <person name="Lander E."/>
            <person name="Nusbaum C."/>
        </authorList>
    </citation>
    <scope>NUCLEOTIDE SEQUENCE [LARGE SCALE GENOMIC DNA]</scope>
    <source>
        <strain evidence="4 5">ATCC 50062</strain>
    </source>
</reference>
<feature type="compositionally biased region" description="Low complexity" evidence="2">
    <location>
        <begin position="658"/>
        <end position="673"/>
    </location>
</feature>
<dbReference type="OrthoDB" id="203440at2759"/>
<evidence type="ECO:0000256" key="2">
    <source>
        <dbReference type="SAM" id="MobiDB-lite"/>
    </source>
</evidence>
<dbReference type="RefSeq" id="XP_013761301.1">
    <property type="nucleotide sequence ID" value="XM_013905847.1"/>
</dbReference>
<evidence type="ECO:0000313" key="4">
    <source>
        <dbReference type="EMBL" id="KNC55523.1"/>
    </source>
</evidence>
<feature type="compositionally biased region" description="Basic and acidic residues" evidence="2">
    <location>
        <begin position="19"/>
        <end position="35"/>
    </location>
</feature>
<feature type="compositionally biased region" description="Basic residues" evidence="2">
    <location>
        <begin position="400"/>
        <end position="412"/>
    </location>
</feature>
<feature type="region of interest" description="Disordered" evidence="2">
    <location>
        <begin position="711"/>
        <end position="735"/>
    </location>
</feature>
<dbReference type="GeneID" id="25561519"/>
<feature type="region of interest" description="Disordered" evidence="2">
    <location>
        <begin position="196"/>
        <end position="222"/>
    </location>
</feature>
<proteinExistence type="predicted"/>
<dbReference type="PANTHER" id="PTHR13237">
    <property type="entry name" value="SOMETHING ABOUT SILENCING PROTEIN 10-RELATED"/>
    <property type="match status" value="1"/>
</dbReference>